<protein>
    <submittedName>
        <fullName evidence="1">Uncharacterized protein</fullName>
    </submittedName>
</protein>
<name>A0A3L8DF39_OOCBI</name>
<dbReference type="Proteomes" id="UP000279307">
    <property type="component" value="Chromosome 9"/>
</dbReference>
<organism evidence="1 2">
    <name type="scientific">Ooceraea biroi</name>
    <name type="common">Clonal raider ant</name>
    <name type="synonym">Cerapachys biroi</name>
    <dbReference type="NCBI Taxonomy" id="2015173"/>
    <lineage>
        <taxon>Eukaryota</taxon>
        <taxon>Metazoa</taxon>
        <taxon>Ecdysozoa</taxon>
        <taxon>Arthropoda</taxon>
        <taxon>Hexapoda</taxon>
        <taxon>Insecta</taxon>
        <taxon>Pterygota</taxon>
        <taxon>Neoptera</taxon>
        <taxon>Endopterygota</taxon>
        <taxon>Hymenoptera</taxon>
        <taxon>Apocrita</taxon>
        <taxon>Aculeata</taxon>
        <taxon>Formicoidea</taxon>
        <taxon>Formicidae</taxon>
        <taxon>Dorylinae</taxon>
        <taxon>Ooceraea</taxon>
    </lineage>
</organism>
<reference evidence="1 2" key="1">
    <citation type="journal article" date="2018" name="Genome Res.">
        <title>The genomic architecture and molecular evolution of ant odorant receptors.</title>
        <authorList>
            <person name="McKenzie S.K."/>
            <person name="Kronauer D.J.C."/>
        </authorList>
    </citation>
    <scope>NUCLEOTIDE SEQUENCE [LARGE SCALE GENOMIC DNA]</scope>
    <source>
        <strain evidence="1">Clonal line C1</strain>
    </source>
</reference>
<evidence type="ECO:0000313" key="2">
    <source>
        <dbReference type="Proteomes" id="UP000279307"/>
    </source>
</evidence>
<comment type="caution">
    <text evidence="1">The sequence shown here is derived from an EMBL/GenBank/DDBJ whole genome shotgun (WGS) entry which is preliminary data.</text>
</comment>
<gene>
    <name evidence="1" type="ORF">DMN91_008866</name>
</gene>
<dbReference type="EMBL" id="QOIP01000009">
    <property type="protein sequence ID" value="RLU18509.1"/>
    <property type="molecule type" value="Genomic_DNA"/>
</dbReference>
<accession>A0A3L8DF39</accession>
<dbReference type="AlphaFoldDB" id="A0A3L8DF39"/>
<evidence type="ECO:0000313" key="1">
    <source>
        <dbReference type="EMBL" id="RLU18509.1"/>
    </source>
</evidence>
<proteinExistence type="predicted"/>
<sequence>MTRRQKGEGKRKGSSGMIDGWIGRRAGLKLTLERMLGRVVRRVEKGRRSETENTSHCGYRPDNAVPARVTVLRNWVKQNAGVSAIETPLLPGPLNGGPGYI</sequence>